<accession>A0A0N8PZQ8</accession>
<dbReference type="GO" id="GO:0003684">
    <property type="term" value="F:damaged DNA binding"/>
    <property type="evidence" value="ECO:0007669"/>
    <property type="project" value="InterPro"/>
</dbReference>
<dbReference type="Pfam" id="PF10404">
    <property type="entry name" value="BHD_2"/>
    <property type="match status" value="1"/>
</dbReference>
<dbReference type="InterPro" id="IPR018326">
    <property type="entry name" value="Rad4_beta-hairpin_dom1"/>
</dbReference>
<dbReference type="FunFam" id="3.30.70.2460:FF:000001">
    <property type="entry name" value="DNA repair protein Rad4 family"/>
    <property type="match status" value="1"/>
</dbReference>
<evidence type="ECO:0000313" key="11">
    <source>
        <dbReference type="Proteomes" id="UP000053890"/>
    </source>
</evidence>
<dbReference type="Gene3D" id="2.20.20.110">
    <property type="entry name" value="Rad4, beta-hairpin domain BHD1"/>
    <property type="match status" value="1"/>
</dbReference>
<feature type="domain" description="Rad4 beta-hairpin" evidence="7">
    <location>
        <begin position="663"/>
        <end position="715"/>
    </location>
</feature>
<dbReference type="SMART" id="SM01032">
    <property type="entry name" value="BHD_3"/>
    <property type="match status" value="1"/>
</dbReference>
<feature type="compositionally biased region" description="Gly residues" evidence="6">
    <location>
        <begin position="395"/>
        <end position="406"/>
    </location>
</feature>
<evidence type="ECO:0008006" key="12">
    <source>
        <dbReference type="Google" id="ProtNLM"/>
    </source>
</evidence>
<feature type="compositionally biased region" description="Basic and acidic residues" evidence="6">
    <location>
        <begin position="1033"/>
        <end position="1047"/>
    </location>
</feature>
<keyword evidence="5" id="KW-0539">Nucleus</keyword>
<dbReference type="Gene3D" id="3.30.60.290">
    <property type="entry name" value="Rad4, beta-hairpin domain BHD2"/>
    <property type="match status" value="1"/>
</dbReference>
<dbReference type="GO" id="GO:0006289">
    <property type="term" value="P:nucleotide-excision repair"/>
    <property type="evidence" value="ECO:0007669"/>
    <property type="project" value="InterPro"/>
</dbReference>
<feature type="compositionally biased region" description="Low complexity" evidence="6">
    <location>
        <begin position="1000"/>
        <end position="1022"/>
    </location>
</feature>
<name>A0A0N8PZQ8_RHOGW</name>
<comment type="similarity">
    <text evidence="2">Belongs to the XPC family.</text>
</comment>
<evidence type="ECO:0000313" key="10">
    <source>
        <dbReference type="EMBL" id="KPV73005.1"/>
    </source>
</evidence>
<dbReference type="STRING" id="578459.A0A0N8PZQ8"/>
<proteinExistence type="inferred from homology"/>
<dbReference type="Pfam" id="PF03835">
    <property type="entry name" value="Rad4"/>
    <property type="match status" value="1"/>
</dbReference>
<feature type="compositionally biased region" description="Low complexity" evidence="6">
    <location>
        <begin position="932"/>
        <end position="961"/>
    </location>
</feature>
<dbReference type="InterPro" id="IPR042488">
    <property type="entry name" value="Rad4_BHD3_sf"/>
</dbReference>
<dbReference type="GeneID" id="28978197"/>
<feature type="region of interest" description="Disordered" evidence="6">
    <location>
        <begin position="912"/>
        <end position="1110"/>
    </location>
</feature>
<dbReference type="AlphaFoldDB" id="A0A0N8PZQ8"/>
<dbReference type="GO" id="GO:0005737">
    <property type="term" value="C:cytoplasm"/>
    <property type="evidence" value="ECO:0007669"/>
    <property type="project" value="TreeGrafter"/>
</dbReference>
<sequence>MDDGSAASDTGGSAPSPHRGPAQPRASTSAARFPLSTTASPHPATDSHDDQHDDDDDDDDDEEAWDEVDIPQAAAEVPLPDLDGANDALDAATAAQRAGGGGIEIVISRASTKSKGKGKAKAGETARERMVRQERHKVHVLSLVATGIVRNKWLNDKELQARLVSLVPAPLLYAFTSITPQKYPNPRDRSRLFDLALQDLVSWWYAAFEVVPNRALRRRRPDDVDDEVAGWADEGERLRARVRTKLDKARKAGREPTGLTDPSKIPLYPWEEAPLLTGSQRTAALRRPDGQLPLTPDGAFIRAFLPASDTWEVLRPVAPPLSASTSSRGTSGGGGGKGALGSLYAAAAMLRGSADLQVQLLVALMRALDIPARLVVSLQAMEWRSKSQSGAAPKRGGGGGSGAKGRGAGKGKGRAAVGASTDDDTGSAASAAASGRKPPVGKAVKGIKKASAPETLVLSSTASEGETGSGSAGGRSAGGTRRKGPGAGGGWVDGQGKMAYKVPKVNLRRSSGPSVKVPGWKKEEELRRGASPDAYALATPPTQWIEAYTRYNKEWITVDPSRKRIRCQKIMEPQRGESKNGGEGNVLAYVVAYEEDGSVHDVTPRYARAFTNTTLKLRVPTSTKQRKDNDGRDWFAGVVQPWRRKFVLNRDREEEQELWSRSINEPFPTSIGGFKNHPNYVLEQHLHRDEALRPGARDYGLFKGEYRVFRRADVLSVKSAENWYRQGRSVRPDEIPRKFVKQRAVTINSRRKEEFLKMDGGEVDEQPLYSENQTDVYVPPPVKDGKVPKNNFGNIDLFVPSMLPEGAVHLPSKVAAKCAKTLGIDYAEAIIGFEFRQRRATPLMAGVVVAAEHAETLREAILNLEQSTFERELAKQQDRVLKRWRKLIQGLRIRQRLLDQFKDPEAVEESLERELKADKKGKAKAKPDAELSAPSSARSTPAPAPSAPSSAAPSPAAAPSPLRIKLPARGAKRAASASPPLPDDAGSSASDSRTPRKRVAAPSAATAPAGAGDETSGTSTSGRSLRVRMPVRPQRDEVVREEVEAPRTRRSTRASAAKARGKLVEENGASDAEEEQGESGAPGQEEEAVEGEGGGEGGGDSDYGFEYEDD</sequence>
<dbReference type="InterPro" id="IPR036985">
    <property type="entry name" value="Transglutaminase-like_sf"/>
</dbReference>
<dbReference type="PANTHER" id="PTHR12135:SF0">
    <property type="entry name" value="DNA REPAIR PROTEIN COMPLEMENTING XP-C CELLS"/>
    <property type="match status" value="1"/>
</dbReference>
<dbReference type="OrthoDB" id="300780at2759"/>
<evidence type="ECO:0000256" key="1">
    <source>
        <dbReference type="ARBA" id="ARBA00004123"/>
    </source>
</evidence>
<feature type="region of interest" description="Disordered" evidence="6">
    <location>
        <begin position="384"/>
        <end position="495"/>
    </location>
</feature>
<evidence type="ECO:0000256" key="5">
    <source>
        <dbReference type="ARBA" id="ARBA00023242"/>
    </source>
</evidence>
<organism evidence="10 11">
    <name type="scientific">Rhodotorula graminis (strain WP1)</name>
    <dbReference type="NCBI Taxonomy" id="578459"/>
    <lineage>
        <taxon>Eukaryota</taxon>
        <taxon>Fungi</taxon>
        <taxon>Dikarya</taxon>
        <taxon>Basidiomycota</taxon>
        <taxon>Pucciniomycotina</taxon>
        <taxon>Microbotryomycetes</taxon>
        <taxon>Sporidiobolales</taxon>
        <taxon>Sporidiobolaceae</taxon>
        <taxon>Rhodotorula</taxon>
    </lineage>
</organism>
<gene>
    <name evidence="10" type="ORF">RHOBADRAFT_55250</name>
</gene>
<feature type="compositionally biased region" description="Basic and acidic residues" evidence="6">
    <location>
        <begin position="912"/>
        <end position="929"/>
    </location>
</feature>
<dbReference type="InterPro" id="IPR018328">
    <property type="entry name" value="Rad4_beta-hairpin_dom3"/>
</dbReference>
<evidence type="ECO:0000256" key="3">
    <source>
        <dbReference type="ARBA" id="ARBA00022763"/>
    </source>
</evidence>
<dbReference type="OMA" id="EHQTELY"/>
<feature type="compositionally biased region" description="Gly residues" evidence="6">
    <location>
        <begin position="1091"/>
        <end position="1101"/>
    </location>
</feature>
<dbReference type="InterPro" id="IPR038765">
    <property type="entry name" value="Papain-like_cys_pep_sf"/>
</dbReference>
<dbReference type="SUPFAM" id="SSF54001">
    <property type="entry name" value="Cysteine proteinases"/>
    <property type="match status" value="2"/>
</dbReference>
<comment type="subcellular location">
    <subcellularLocation>
        <location evidence="1">Nucleus</location>
    </subcellularLocation>
</comment>
<dbReference type="Pfam" id="PF10403">
    <property type="entry name" value="BHD_1"/>
    <property type="match status" value="1"/>
</dbReference>
<reference evidence="10 11" key="1">
    <citation type="journal article" date="2015" name="Front. Microbiol.">
        <title>Genome sequence of the plant growth promoting endophytic yeast Rhodotorula graminis WP1.</title>
        <authorList>
            <person name="Firrincieli A."/>
            <person name="Otillar R."/>
            <person name="Salamov A."/>
            <person name="Schmutz J."/>
            <person name="Khan Z."/>
            <person name="Redman R.S."/>
            <person name="Fleck N.D."/>
            <person name="Lindquist E."/>
            <person name="Grigoriev I.V."/>
            <person name="Doty S.L."/>
        </authorList>
    </citation>
    <scope>NUCLEOTIDE SEQUENCE [LARGE SCALE GENOMIC DNA]</scope>
    <source>
        <strain evidence="10 11">WP1</strain>
    </source>
</reference>
<dbReference type="RefSeq" id="XP_018269054.1">
    <property type="nucleotide sequence ID" value="XM_018417749.1"/>
</dbReference>
<evidence type="ECO:0000256" key="2">
    <source>
        <dbReference type="ARBA" id="ARBA00009525"/>
    </source>
</evidence>
<dbReference type="GO" id="GO:0071942">
    <property type="term" value="C:XPC complex"/>
    <property type="evidence" value="ECO:0007669"/>
    <property type="project" value="TreeGrafter"/>
</dbReference>
<evidence type="ECO:0000259" key="8">
    <source>
        <dbReference type="SMART" id="SM01031"/>
    </source>
</evidence>
<feature type="domain" description="Rad4 beta-hairpin" evidence="9">
    <location>
        <begin position="787"/>
        <end position="861"/>
    </location>
</feature>
<feature type="domain" description="Rad4 beta-hairpin" evidence="8">
    <location>
        <begin position="717"/>
        <end position="780"/>
    </location>
</feature>
<dbReference type="GO" id="GO:0003697">
    <property type="term" value="F:single-stranded DNA binding"/>
    <property type="evidence" value="ECO:0007669"/>
    <property type="project" value="TreeGrafter"/>
</dbReference>
<feature type="compositionally biased region" description="Gly residues" evidence="6">
    <location>
        <begin position="467"/>
        <end position="477"/>
    </location>
</feature>
<feature type="region of interest" description="Disordered" evidence="6">
    <location>
        <begin position="1"/>
        <end position="85"/>
    </location>
</feature>
<dbReference type="InterPro" id="IPR018325">
    <property type="entry name" value="Rad4/PNGase_transGLS-fold"/>
</dbReference>
<evidence type="ECO:0000256" key="4">
    <source>
        <dbReference type="ARBA" id="ARBA00023204"/>
    </source>
</evidence>
<feature type="compositionally biased region" description="Polar residues" evidence="6">
    <location>
        <begin position="25"/>
        <end position="40"/>
    </location>
</feature>
<dbReference type="SMART" id="SM01031">
    <property type="entry name" value="BHD_2"/>
    <property type="match status" value="1"/>
</dbReference>
<dbReference type="InterPro" id="IPR018327">
    <property type="entry name" value="BHD_2"/>
</dbReference>
<dbReference type="InterPro" id="IPR004583">
    <property type="entry name" value="DNA_repair_Rad4"/>
</dbReference>
<dbReference type="Gene3D" id="3.90.260.10">
    <property type="entry name" value="Transglutaminase-like"/>
    <property type="match status" value="1"/>
</dbReference>
<dbReference type="EMBL" id="KQ474084">
    <property type="protein sequence ID" value="KPV73005.1"/>
    <property type="molecule type" value="Genomic_DNA"/>
</dbReference>
<dbReference type="Pfam" id="PF10405">
    <property type="entry name" value="BHD_3"/>
    <property type="match status" value="1"/>
</dbReference>
<evidence type="ECO:0000259" key="7">
    <source>
        <dbReference type="SMART" id="SM01030"/>
    </source>
</evidence>
<keyword evidence="11" id="KW-1185">Reference proteome</keyword>
<evidence type="ECO:0000259" key="9">
    <source>
        <dbReference type="SMART" id="SM01032"/>
    </source>
</evidence>
<keyword evidence="3" id="KW-0227">DNA damage</keyword>
<feature type="compositionally biased region" description="Acidic residues" evidence="6">
    <location>
        <begin position="52"/>
        <end position="69"/>
    </location>
</feature>
<dbReference type="Proteomes" id="UP000053890">
    <property type="component" value="Unassembled WGS sequence"/>
</dbReference>
<feature type="compositionally biased region" description="Low complexity" evidence="6">
    <location>
        <begin position="974"/>
        <end position="992"/>
    </location>
</feature>
<dbReference type="Gene3D" id="3.30.70.2460">
    <property type="entry name" value="Rad4, beta-hairpin domain BHD3"/>
    <property type="match status" value="1"/>
</dbReference>
<dbReference type="GO" id="GO:0006298">
    <property type="term" value="P:mismatch repair"/>
    <property type="evidence" value="ECO:0007669"/>
    <property type="project" value="TreeGrafter"/>
</dbReference>
<dbReference type="GO" id="GO:0000111">
    <property type="term" value="C:nucleotide-excision repair factor 2 complex"/>
    <property type="evidence" value="ECO:0007669"/>
    <property type="project" value="TreeGrafter"/>
</dbReference>
<keyword evidence="4" id="KW-0234">DNA repair</keyword>
<dbReference type="SMART" id="SM01030">
    <property type="entry name" value="BHD_1"/>
    <property type="match status" value="1"/>
</dbReference>
<protein>
    <recommendedName>
        <fullName evidence="12">Rad4 beta-hairpin domain-containing protein</fullName>
    </recommendedName>
</protein>
<dbReference type="PANTHER" id="PTHR12135">
    <property type="entry name" value="DNA REPAIR PROTEIN XP-C / RAD4"/>
    <property type="match status" value="1"/>
</dbReference>
<feature type="compositionally biased region" description="Low complexity" evidence="6">
    <location>
        <begin position="414"/>
        <end position="435"/>
    </location>
</feature>
<evidence type="ECO:0000256" key="6">
    <source>
        <dbReference type="SAM" id="MobiDB-lite"/>
    </source>
</evidence>